<name>A0ABD3SFY5_9STRA</name>
<feature type="region of interest" description="Disordered" evidence="1">
    <location>
        <begin position="49"/>
        <end position="169"/>
    </location>
</feature>
<dbReference type="Proteomes" id="UP001530377">
    <property type="component" value="Unassembled WGS sequence"/>
</dbReference>
<reference evidence="3 4" key="1">
    <citation type="submission" date="2024-10" db="EMBL/GenBank/DDBJ databases">
        <title>Updated reference genomes for cyclostephanoid diatoms.</title>
        <authorList>
            <person name="Roberts W.R."/>
            <person name="Alverson A.J."/>
        </authorList>
    </citation>
    <scope>NUCLEOTIDE SEQUENCE [LARGE SCALE GENOMIC DNA]</scope>
    <source>
        <strain evidence="3 4">AJA228-03</strain>
    </source>
</reference>
<accession>A0ABD3SFY5</accession>
<gene>
    <name evidence="3" type="ORF">ACHAXA_010224</name>
</gene>
<feature type="compositionally biased region" description="Basic and acidic residues" evidence="1">
    <location>
        <begin position="56"/>
        <end position="73"/>
    </location>
</feature>
<feature type="region of interest" description="Disordered" evidence="1">
    <location>
        <begin position="305"/>
        <end position="358"/>
    </location>
</feature>
<dbReference type="AlphaFoldDB" id="A0ABD3SFY5"/>
<sequence>MAVVGDENDIAEESRKRTIEVDERMSGASFTEASFDVEEGVGRDHVAESTTIEMESISRDDAGAAATDPEKTRPLKKAKTFPFQLTEGNSSPTAGVILPVDGTATDSHGVPAVTADPTDENGDRGASQVESSSEKVVKAVTNIKMNLEKEDKSKDHVEETDDATSNDGTSISLVSKFLSIRRVDNKQNRENKMTRASPTNEIDKSTLADPSAKSRSRKDQGVKKMPVSSTNEIDKSTIAVPADGFPAGWIMRRIQRNDHTRSDCRYFSPKMNYLFRTKPEAQRFVNFLDESNGNEEEAMVLFRKTGKGKSKATVTSSTSNNGLNDKLGGGTGNENARAEKTKRKRKTNATERALQDLH</sequence>
<keyword evidence="4" id="KW-1185">Reference proteome</keyword>
<dbReference type="InterPro" id="IPR001739">
    <property type="entry name" value="Methyl_CpG_DNA-bd"/>
</dbReference>
<comment type="caution">
    <text evidence="3">The sequence shown here is derived from an EMBL/GenBank/DDBJ whole genome shotgun (WGS) entry which is preliminary data.</text>
</comment>
<evidence type="ECO:0000313" key="3">
    <source>
        <dbReference type="EMBL" id="KAL3823464.1"/>
    </source>
</evidence>
<dbReference type="SUPFAM" id="SSF54171">
    <property type="entry name" value="DNA-binding domain"/>
    <property type="match status" value="1"/>
</dbReference>
<feature type="compositionally biased region" description="Polar residues" evidence="1">
    <location>
        <begin position="312"/>
        <end position="323"/>
    </location>
</feature>
<organism evidence="3 4">
    <name type="scientific">Cyclostephanos tholiformis</name>
    <dbReference type="NCBI Taxonomy" id="382380"/>
    <lineage>
        <taxon>Eukaryota</taxon>
        <taxon>Sar</taxon>
        <taxon>Stramenopiles</taxon>
        <taxon>Ochrophyta</taxon>
        <taxon>Bacillariophyta</taxon>
        <taxon>Coscinodiscophyceae</taxon>
        <taxon>Thalassiosirophycidae</taxon>
        <taxon>Stephanodiscales</taxon>
        <taxon>Stephanodiscaceae</taxon>
        <taxon>Cyclostephanos</taxon>
    </lineage>
</organism>
<evidence type="ECO:0000256" key="1">
    <source>
        <dbReference type="SAM" id="MobiDB-lite"/>
    </source>
</evidence>
<feature type="compositionally biased region" description="Basic and acidic residues" evidence="1">
    <location>
        <begin position="146"/>
        <end position="157"/>
    </location>
</feature>
<evidence type="ECO:0000313" key="4">
    <source>
        <dbReference type="Proteomes" id="UP001530377"/>
    </source>
</evidence>
<dbReference type="EMBL" id="JALLPB020000037">
    <property type="protein sequence ID" value="KAL3823464.1"/>
    <property type="molecule type" value="Genomic_DNA"/>
</dbReference>
<dbReference type="Gene3D" id="3.30.890.10">
    <property type="entry name" value="Methyl-cpg-binding Protein 2, Chain A"/>
    <property type="match status" value="1"/>
</dbReference>
<feature type="domain" description="MBD" evidence="2">
    <location>
        <begin position="235"/>
        <end position="307"/>
    </location>
</feature>
<feature type="region of interest" description="Disordered" evidence="1">
    <location>
        <begin position="184"/>
        <end position="230"/>
    </location>
</feature>
<evidence type="ECO:0000259" key="2">
    <source>
        <dbReference type="PROSITE" id="PS50982"/>
    </source>
</evidence>
<protein>
    <recommendedName>
        <fullName evidence="2">MBD domain-containing protein</fullName>
    </recommendedName>
</protein>
<feature type="compositionally biased region" description="Basic and acidic residues" evidence="1">
    <location>
        <begin position="184"/>
        <end position="193"/>
    </location>
</feature>
<proteinExistence type="predicted"/>
<dbReference type="InterPro" id="IPR016177">
    <property type="entry name" value="DNA-bd_dom_sf"/>
</dbReference>
<dbReference type="PROSITE" id="PS50982">
    <property type="entry name" value="MBD"/>
    <property type="match status" value="1"/>
</dbReference>